<evidence type="ECO:0000313" key="2">
    <source>
        <dbReference type="EMBL" id="TID14516.1"/>
    </source>
</evidence>
<keyword evidence="1" id="KW-0732">Signal</keyword>
<accession>A0A4Z1NU40</accession>
<name>A0A4Z1NU40_9PEZI</name>
<feature type="signal peptide" evidence="1">
    <location>
        <begin position="1"/>
        <end position="16"/>
    </location>
</feature>
<proteinExistence type="predicted"/>
<dbReference type="Proteomes" id="UP000298493">
    <property type="component" value="Unassembled WGS sequence"/>
</dbReference>
<keyword evidence="3" id="KW-1185">Reference proteome</keyword>
<evidence type="ECO:0000256" key="1">
    <source>
        <dbReference type="SAM" id="SignalP"/>
    </source>
</evidence>
<gene>
    <name evidence="2" type="ORF">E6O75_ATG08662</name>
</gene>
<organism evidence="2 3">
    <name type="scientific">Venturia nashicola</name>
    <dbReference type="NCBI Taxonomy" id="86259"/>
    <lineage>
        <taxon>Eukaryota</taxon>
        <taxon>Fungi</taxon>
        <taxon>Dikarya</taxon>
        <taxon>Ascomycota</taxon>
        <taxon>Pezizomycotina</taxon>
        <taxon>Dothideomycetes</taxon>
        <taxon>Pleosporomycetidae</taxon>
        <taxon>Venturiales</taxon>
        <taxon>Venturiaceae</taxon>
        <taxon>Venturia</taxon>
    </lineage>
</organism>
<reference evidence="2 3" key="1">
    <citation type="submission" date="2019-04" db="EMBL/GenBank/DDBJ databases">
        <title>High contiguity whole genome sequence and gene annotation resource for two Venturia nashicola isolates.</title>
        <authorList>
            <person name="Prokchorchik M."/>
            <person name="Won K."/>
            <person name="Lee Y."/>
            <person name="Choi E.D."/>
            <person name="Segonzac C."/>
            <person name="Sohn K.H."/>
        </authorList>
    </citation>
    <scope>NUCLEOTIDE SEQUENCE [LARGE SCALE GENOMIC DNA]</scope>
    <source>
        <strain evidence="2 3">PRI2</strain>
    </source>
</reference>
<dbReference type="EMBL" id="SNSC02000022">
    <property type="protein sequence ID" value="TID14516.1"/>
    <property type="molecule type" value="Genomic_DNA"/>
</dbReference>
<evidence type="ECO:0000313" key="3">
    <source>
        <dbReference type="Proteomes" id="UP000298493"/>
    </source>
</evidence>
<feature type="chain" id="PRO_5021423970" evidence="1">
    <location>
        <begin position="17"/>
        <end position="85"/>
    </location>
</feature>
<dbReference type="PROSITE" id="PS51257">
    <property type="entry name" value="PROKAR_LIPOPROTEIN"/>
    <property type="match status" value="1"/>
</dbReference>
<protein>
    <submittedName>
        <fullName evidence="2">Uncharacterized protein</fullName>
    </submittedName>
</protein>
<sequence length="85" mass="8980">MRASILTLLLPALTLAQSCPYNQMVITAGGCGVGLPCDRPTKQEADAACQSMGKRWSTTQNVGPGGLYPGEQIRWICCSSLPKPA</sequence>
<dbReference type="AlphaFoldDB" id="A0A4Z1NU40"/>
<comment type="caution">
    <text evidence="2">The sequence shown here is derived from an EMBL/GenBank/DDBJ whole genome shotgun (WGS) entry which is preliminary data.</text>
</comment>